<dbReference type="CDD" id="cd09279">
    <property type="entry name" value="RNase_HI_like"/>
    <property type="match status" value="1"/>
</dbReference>
<dbReference type="Pfam" id="PF00665">
    <property type="entry name" value="rve"/>
    <property type="match status" value="1"/>
</dbReference>
<dbReference type="OrthoDB" id="1427511at2759"/>
<dbReference type="InterPro" id="IPR000477">
    <property type="entry name" value="RT_dom"/>
</dbReference>
<dbReference type="Pfam" id="PF17921">
    <property type="entry name" value="Integrase_H2C2"/>
    <property type="match status" value="1"/>
</dbReference>
<feature type="domain" description="RNase H type-1" evidence="3">
    <location>
        <begin position="1362"/>
        <end position="1491"/>
    </location>
</feature>
<dbReference type="GO" id="GO:0006310">
    <property type="term" value="P:DNA recombination"/>
    <property type="evidence" value="ECO:0007669"/>
    <property type="project" value="UniProtKB-KW"/>
</dbReference>
<protein>
    <submittedName>
        <fullName evidence="5">Uncharacterized protein</fullName>
    </submittedName>
</protein>
<feature type="domain" description="Integrase catalytic" evidence="4">
    <location>
        <begin position="1646"/>
        <end position="1807"/>
    </location>
</feature>
<dbReference type="InterPro" id="IPR041577">
    <property type="entry name" value="RT_RNaseH_2"/>
</dbReference>
<dbReference type="InterPro" id="IPR041588">
    <property type="entry name" value="Integrase_H2C2"/>
</dbReference>
<keyword evidence="1" id="KW-0233">DNA recombination</keyword>
<dbReference type="InterPro" id="IPR043128">
    <property type="entry name" value="Rev_trsase/Diguanyl_cyclase"/>
</dbReference>
<dbReference type="Pfam" id="PF13456">
    <property type="entry name" value="RVT_3"/>
    <property type="match status" value="1"/>
</dbReference>
<evidence type="ECO:0000259" key="4">
    <source>
        <dbReference type="PROSITE" id="PS50994"/>
    </source>
</evidence>
<dbReference type="InterPro" id="IPR001584">
    <property type="entry name" value="Integrase_cat-core"/>
</dbReference>
<proteinExistence type="predicted"/>
<accession>A0A5A7T7R4</accession>
<dbReference type="InterPro" id="IPR002156">
    <property type="entry name" value="RNaseH_domain"/>
</dbReference>
<gene>
    <name evidence="5" type="ORF">E6C27_scaffold277G002820</name>
</gene>
<reference evidence="5 6" key="1">
    <citation type="submission" date="2019-08" db="EMBL/GenBank/DDBJ databases">
        <title>Draft genome sequences of two oriental melons (Cucumis melo L. var makuwa).</title>
        <authorList>
            <person name="Kwon S.-Y."/>
        </authorList>
    </citation>
    <scope>NUCLEOTIDE SEQUENCE [LARGE SCALE GENOMIC DNA]</scope>
    <source>
        <strain evidence="6">cv. SW 3</strain>
        <tissue evidence="5">Leaf</tissue>
    </source>
</reference>
<comment type="caution">
    <text evidence="5">The sequence shown here is derived from an EMBL/GenBank/DDBJ whole genome shotgun (WGS) entry which is preliminary data.</text>
</comment>
<dbReference type="InterPro" id="IPR012337">
    <property type="entry name" value="RNaseH-like_sf"/>
</dbReference>
<dbReference type="PROSITE" id="PS50879">
    <property type="entry name" value="RNASE_H_1"/>
    <property type="match status" value="1"/>
</dbReference>
<organism evidence="5 6">
    <name type="scientific">Cucumis melo var. makuwa</name>
    <name type="common">Oriental melon</name>
    <dbReference type="NCBI Taxonomy" id="1194695"/>
    <lineage>
        <taxon>Eukaryota</taxon>
        <taxon>Viridiplantae</taxon>
        <taxon>Streptophyta</taxon>
        <taxon>Embryophyta</taxon>
        <taxon>Tracheophyta</taxon>
        <taxon>Spermatophyta</taxon>
        <taxon>Magnoliopsida</taxon>
        <taxon>eudicotyledons</taxon>
        <taxon>Gunneridae</taxon>
        <taxon>Pentapetalae</taxon>
        <taxon>rosids</taxon>
        <taxon>fabids</taxon>
        <taxon>Cucurbitales</taxon>
        <taxon>Cucurbitaceae</taxon>
        <taxon>Benincaseae</taxon>
        <taxon>Cucumis</taxon>
    </lineage>
</organism>
<evidence type="ECO:0000259" key="3">
    <source>
        <dbReference type="PROSITE" id="PS50879"/>
    </source>
</evidence>
<dbReference type="GO" id="GO:0015074">
    <property type="term" value="P:DNA integration"/>
    <property type="evidence" value="ECO:0007669"/>
    <property type="project" value="InterPro"/>
</dbReference>
<dbReference type="InterPro" id="IPR043502">
    <property type="entry name" value="DNA/RNA_pol_sf"/>
</dbReference>
<dbReference type="Gene3D" id="2.40.70.10">
    <property type="entry name" value="Acid Proteases"/>
    <property type="match status" value="1"/>
</dbReference>
<evidence type="ECO:0000256" key="1">
    <source>
        <dbReference type="ARBA" id="ARBA00023172"/>
    </source>
</evidence>
<feature type="region of interest" description="Disordered" evidence="2">
    <location>
        <begin position="113"/>
        <end position="134"/>
    </location>
</feature>
<dbReference type="Pfam" id="PF00078">
    <property type="entry name" value="RVT_1"/>
    <property type="match status" value="1"/>
</dbReference>
<dbReference type="Pfam" id="PF17919">
    <property type="entry name" value="RT_RNaseH_2"/>
    <property type="match status" value="1"/>
</dbReference>
<dbReference type="Gene3D" id="3.30.420.10">
    <property type="entry name" value="Ribonuclease H-like superfamily/Ribonuclease H"/>
    <property type="match status" value="2"/>
</dbReference>
<evidence type="ECO:0000313" key="6">
    <source>
        <dbReference type="Proteomes" id="UP000321393"/>
    </source>
</evidence>
<dbReference type="PANTHER" id="PTHR48475">
    <property type="entry name" value="RIBONUCLEASE H"/>
    <property type="match status" value="1"/>
</dbReference>
<dbReference type="FunFam" id="3.30.70.270:FF:000063">
    <property type="entry name" value="Zinc knuckle domaincontaining protein"/>
    <property type="match status" value="1"/>
</dbReference>
<dbReference type="InterPro" id="IPR021109">
    <property type="entry name" value="Peptidase_aspartic_dom_sf"/>
</dbReference>
<dbReference type="PROSITE" id="PS50994">
    <property type="entry name" value="INTEGRASE"/>
    <property type="match status" value="1"/>
</dbReference>
<dbReference type="Proteomes" id="UP000321393">
    <property type="component" value="Unassembled WGS sequence"/>
</dbReference>
<dbReference type="GO" id="GO:0004523">
    <property type="term" value="F:RNA-DNA hybrid ribonuclease activity"/>
    <property type="evidence" value="ECO:0007669"/>
    <property type="project" value="InterPro"/>
</dbReference>
<dbReference type="Gene3D" id="3.30.70.270">
    <property type="match status" value="2"/>
</dbReference>
<dbReference type="Gene3D" id="3.10.10.10">
    <property type="entry name" value="HIV Type 1 Reverse Transcriptase, subunit A, domain 1"/>
    <property type="match status" value="2"/>
</dbReference>
<dbReference type="GO" id="GO:0003676">
    <property type="term" value="F:nucleic acid binding"/>
    <property type="evidence" value="ECO:0007669"/>
    <property type="project" value="InterPro"/>
</dbReference>
<dbReference type="SUPFAM" id="SSF56672">
    <property type="entry name" value="DNA/RNA polymerases"/>
    <property type="match status" value="1"/>
</dbReference>
<dbReference type="PANTHER" id="PTHR48475:SF1">
    <property type="entry name" value="RNASE H TYPE-1 DOMAIN-CONTAINING PROTEIN"/>
    <property type="match status" value="1"/>
</dbReference>
<evidence type="ECO:0000313" key="5">
    <source>
        <dbReference type="EMBL" id="KAA0037621.1"/>
    </source>
</evidence>
<dbReference type="Gene3D" id="1.10.340.70">
    <property type="match status" value="1"/>
</dbReference>
<dbReference type="EMBL" id="SSTE01018921">
    <property type="protein sequence ID" value="KAA0037621.1"/>
    <property type="molecule type" value="Genomic_DNA"/>
</dbReference>
<dbReference type="InterPro" id="IPR036397">
    <property type="entry name" value="RNaseH_sf"/>
</dbReference>
<name>A0A5A7T7R4_CUCMM</name>
<sequence>MTSMFMNTLRAPFYERMIGNASKKISDIIVIGERIEYGIKHGRLAELTTEYGGIKKGTIFKKKEGEVHAIGFPNSGKHKSIFGQRKYEQNFPSYISNVSHISYNSYVPTHTVSETPKPVNSNSPRPFVQGQGSKTSSDTWRFDLIPMTYTELLPQLIQNRQLAPIPMIPIQPSYPKWYDSNARCDYHAGGVGHSTENCLALKRKVQSLINVGWLSFKKSGEKLNVNENPLPDHENPKVNVVDSLVEKCKNEVHEIVMPMEALFEGLFEAGYVSHEYLDPNIRYEGYEESRHCILHQGVAGHVVQQCQKFRSKVQQFMDSKILTVYRGQEKDEMKDSKMCALMDEVSEKKDSFLPRPLTVFYQESHNESTSFCNPKKLTIQVPSPFKFKDLKAVPWRYDCQVITGPSVDNITGISGITRSGRCYKPDNLTVPSDGLILEQGRKNEKRNVKEHCKDQDVEMPIIAKDIEYKKLVTDEEANEFLKIVKQSEYKIIEQMHHTPARISLLSLFLNSEPHRKVLLDILNKAHVGHDISVEKFSGIIGNITPPNSIVFTDDEIPPEGLGHTKALHIQVKCKDYVIARVLVDNGSALNIMPKSTLLKLPVDMSHIKSSTMVVKVFDGSRREVMGDIELPVKIGPCIFNIVFQVMEITPTYSFLLGRPWIHSAGVVPSTLHQKLKFIVGSKLICVMGEEDFLITKSVSILYVEATEEALECSFRSFEIAHATTMEATVDEVIKPHKSKVEVMTTRIMGGGGYSLNKNLETLLKTPSNDGRFGLGYKPSIYDKIRLQEEKKKKRLAKLEMREFDPSIKRIPELYDIFKSAGISYSSQNSDLKIDLLTKMGSLSVAAVAQEASFEDNIHKNEDVSNSSSTFDVLIYTMESDKESDDEDDVGISSELLRMVEEEDEVLGPHQELVEAINLGSQEESKEDMPGLSTDIVVHRVPLKPECNPVRQKLRKMKPDVLIKIKEEVQKQIEAGFLTVSKYPEWVANVVPVPKKDGKGRMILISFMDGFSGYNQIKMAKEDREKTTFITLWGTFCYKVMPFGLKNDGATYQRPMVTLFHDMMHKEIEVYVDDMIAKSKVDEDHTTTLQKLFDRLRKYQLKLNPSKCIFGATSGKLLGFIVSEEGIKVDPDKVRAIMEMPSPKTEKEIRGFLGRLNYISRFISHLTPTCEPIFKLLHKNNPGKWNEDCEEAFNKIKQYLQSPPVLMPPAPGRPLILYLTVLESSMGGVLGQHDLSGKKKHVIYYLSKKFTNYESRYSMLERTCCTLVWTAHRLRQYMLYHTTCLISKMDPIKYIFEKPSLSGRIAKWQVLLSEYDIVYVTKKAIKESAVADHLAAQPVADYEPMRIDFPDDNIFLVEKNARDHETWTMLFDGASNELGHEIGVVLISPEGKVFPLTAKLCFECTHNIAEYEACIMGLQVACDMSIKKLKVLGDSMLVIHQVKEEWETRHAKLVPYSQYVTKLSQNFEKISFDHVPREDNRMADALATLAVMFDLNLEFELHPIQITKRDVPAYCMNVGNDNKPWYFDIKQYIKCREYPYEASENDKRTIRRLAMNFFLSGEVLYKRNHDMVLLRCVDEEEAKQIMIDIHEGICETHANGHMMARQILRSDYYWTTMESDCIKYVRECKKCQIYMDKIHVAASPLHILSAPWPFSLWGMDVIGPIDPKASNGHRFTLVSIDYFTKWIEVASFCNVTRGVVLKFIKKELICRYGLPEGIITDNAKNLNNKMMDELCEQFKINHRNSTPYRPKMNGAVEAANKNIKRIIEKMTITYKDWHEMLPFALHGYRTSVRTSTGATPFSLVYGMEAVLPLEVEIPSLRVLMEAKLDEAEWIRGRYEQLNFVEEKRLAALNHVQLYQRRLMRAYNKKVHPRSFREGDLVLKRILPFQKDHRGKWTPNYEGPFVVKKAFSGGALLLTNMDGIELKNPVNSDYVRRYYA</sequence>
<dbReference type="CDD" id="cd01647">
    <property type="entry name" value="RT_LTR"/>
    <property type="match status" value="1"/>
</dbReference>
<dbReference type="SUPFAM" id="SSF53098">
    <property type="entry name" value="Ribonuclease H-like"/>
    <property type="match status" value="2"/>
</dbReference>
<evidence type="ECO:0000256" key="2">
    <source>
        <dbReference type="SAM" id="MobiDB-lite"/>
    </source>
</evidence>
<dbReference type="SUPFAM" id="SSF50630">
    <property type="entry name" value="Acid proteases"/>
    <property type="match status" value="1"/>
</dbReference>
<dbReference type="CDD" id="cd00303">
    <property type="entry name" value="retropepsin_like"/>
    <property type="match status" value="1"/>
</dbReference>